<name>A0A0F9L3P2_9ZZZZ</name>
<evidence type="ECO:0000313" key="2">
    <source>
        <dbReference type="EMBL" id="KKM44502.1"/>
    </source>
</evidence>
<dbReference type="AlphaFoldDB" id="A0A0F9L3P2"/>
<protein>
    <submittedName>
        <fullName evidence="2">Uncharacterized protein</fullName>
    </submittedName>
</protein>
<comment type="caution">
    <text evidence="2">The sequence shown here is derived from an EMBL/GenBank/DDBJ whole genome shotgun (WGS) entry which is preliminary data.</text>
</comment>
<feature type="non-terminal residue" evidence="2">
    <location>
        <position position="1"/>
    </location>
</feature>
<evidence type="ECO:0000256" key="1">
    <source>
        <dbReference type="SAM" id="Phobius"/>
    </source>
</evidence>
<proteinExistence type="predicted"/>
<keyword evidence="1" id="KW-0812">Transmembrane</keyword>
<feature type="transmembrane region" description="Helical" evidence="1">
    <location>
        <begin position="32"/>
        <end position="49"/>
    </location>
</feature>
<reference evidence="2" key="1">
    <citation type="journal article" date="2015" name="Nature">
        <title>Complex archaea that bridge the gap between prokaryotes and eukaryotes.</title>
        <authorList>
            <person name="Spang A."/>
            <person name="Saw J.H."/>
            <person name="Jorgensen S.L."/>
            <person name="Zaremba-Niedzwiedzka K."/>
            <person name="Martijn J."/>
            <person name="Lind A.E."/>
            <person name="van Eijk R."/>
            <person name="Schleper C."/>
            <person name="Guy L."/>
            <person name="Ettema T.J."/>
        </authorList>
    </citation>
    <scope>NUCLEOTIDE SEQUENCE</scope>
</reference>
<gene>
    <name evidence="2" type="ORF">LCGC14_1561550</name>
</gene>
<feature type="transmembrane region" description="Helical" evidence="1">
    <location>
        <begin position="55"/>
        <end position="73"/>
    </location>
</feature>
<accession>A0A0F9L3P2</accession>
<sequence length="78" mass="8311">LGVSQIMAAGLILMTLLAFLAVWLYKKTQSGKAVLVVLIAGVLPTAAFLGLSSLVIMFIIVILIVLLLGYYFVTRGSL</sequence>
<keyword evidence="1" id="KW-0472">Membrane</keyword>
<dbReference type="EMBL" id="LAZR01012069">
    <property type="protein sequence ID" value="KKM44502.1"/>
    <property type="molecule type" value="Genomic_DNA"/>
</dbReference>
<organism evidence="2">
    <name type="scientific">marine sediment metagenome</name>
    <dbReference type="NCBI Taxonomy" id="412755"/>
    <lineage>
        <taxon>unclassified sequences</taxon>
        <taxon>metagenomes</taxon>
        <taxon>ecological metagenomes</taxon>
    </lineage>
</organism>
<keyword evidence="1" id="KW-1133">Transmembrane helix</keyword>
<feature type="transmembrane region" description="Helical" evidence="1">
    <location>
        <begin position="6"/>
        <end position="25"/>
    </location>
</feature>